<sequence length="181" mass="19467">MLVGAVAVSAAAIWFLSKDSYEDGYRIGNALDGDIQAGLEVTSPHTQVGNEYWVPLPTADNVSDQPLTLLRGEITQVPQGLKIVGYKALSHEDTDGHPLSASPVKGSPGVPNLTKLPDHSSRPALVPAHEPGDVFWAARVRVTGKVTGDLTGCRYYYRQDGTEYRQDVACTSKIRLGPPLD</sequence>
<organism evidence="1">
    <name type="scientific">Streptomyces sp. SID7499</name>
    <dbReference type="NCBI Taxonomy" id="2706086"/>
    <lineage>
        <taxon>Bacteria</taxon>
        <taxon>Bacillati</taxon>
        <taxon>Actinomycetota</taxon>
        <taxon>Actinomycetes</taxon>
        <taxon>Kitasatosporales</taxon>
        <taxon>Streptomycetaceae</taxon>
        <taxon>Streptomyces</taxon>
    </lineage>
</organism>
<name>A0A6G3WSW9_9ACTN</name>
<dbReference type="AlphaFoldDB" id="A0A6G3WSW9"/>
<reference evidence="1" key="1">
    <citation type="submission" date="2020-01" db="EMBL/GenBank/DDBJ databases">
        <title>Insect and environment-associated Actinomycetes.</title>
        <authorList>
            <person name="Currrie C."/>
            <person name="Chevrette M."/>
            <person name="Carlson C."/>
            <person name="Stubbendieck R."/>
            <person name="Wendt-Pienkowski E."/>
        </authorList>
    </citation>
    <scope>NUCLEOTIDE SEQUENCE</scope>
    <source>
        <strain evidence="1">SID7499</strain>
    </source>
</reference>
<accession>A0A6G3WSW9</accession>
<protein>
    <submittedName>
        <fullName evidence="1">Uncharacterized protein</fullName>
    </submittedName>
</protein>
<proteinExistence type="predicted"/>
<comment type="caution">
    <text evidence="1">The sequence shown here is derived from an EMBL/GenBank/DDBJ whole genome shotgun (WGS) entry which is preliminary data.</text>
</comment>
<evidence type="ECO:0000313" key="1">
    <source>
        <dbReference type="EMBL" id="NEE08513.1"/>
    </source>
</evidence>
<dbReference type="EMBL" id="JAAGMN010001921">
    <property type="protein sequence ID" value="NEE08513.1"/>
    <property type="molecule type" value="Genomic_DNA"/>
</dbReference>
<gene>
    <name evidence="1" type="ORF">G3M58_18905</name>
</gene>